<protein>
    <recommendedName>
        <fullName evidence="2">WW domain-containing protein</fullName>
    </recommendedName>
</protein>
<name>A0A1Y1I9R4_KLENI</name>
<dbReference type="SMART" id="SM00456">
    <property type="entry name" value="WW"/>
    <property type="match status" value="1"/>
</dbReference>
<proteinExistence type="predicted"/>
<dbReference type="EMBL" id="DF237223">
    <property type="protein sequence ID" value="GAQ86169.1"/>
    <property type="molecule type" value="Genomic_DNA"/>
</dbReference>
<evidence type="ECO:0000259" key="2">
    <source>
        <dbReference type="PROSITE" id="PS50020"/>
    </source>
</evidence>
<feature type="domain" description="WW" evidence="2">
    <location>
        <begin position="49"/>
        <end position="83"/>
    </location>
</feature>
<feature type="compositionally biased region" description="Low complexity" evidence="1">
    <location>
        <begin position="90"/>
        <end position="99"/>
    </location>
</feature>
<dbReference type="OrthoDB" id="187617at2759"/>
<evidence type="ECO:0000313" key="3">
    <source>
        <dbReference type="EMBL" id="GAQ86169.1"/>
    </source>
</evidence>
<accession>A0A1Y1I9R4</accession>
<dbReference type="PROSITE" id="PS01159">
    <property type="entry name" value="WW_DOMAIN_1"/>
    <property type="match status" value="1"/>
</dbReference>
<evidence type="ECO:0000256" key="1">
    <source>
        <dbReference type="SAM" id="MobiDB-lite"/>
    </source>
</evidence>
<dbReference type="CDD" id="cd00201">
    <property type="entry name" value="WW"/>
    <property type="match status" value="1"/>
</dbReference>
<evidence type="ECO:0000313" key="4">
    <source>
        <dbReference type="Proteomes" id="UP000054558"/>
    </source>
</evidence>
<organism evidence="3 4">
    <name type="scientific">Klebsormidium nitens</name>
    <name type="common">Green alga</name>
    <name type="synonym">Ulothrix nitens</name>
    <dbReference type="NCBI Taxonomy" id="105231"/>
    <lineage>
        <taxon>Eukaryota</taxon>
        <taxon>Viridiplantae</taxon>
        <taxon>Streptophyta</taxon>
        <taxon>Klebsormidiophyceae</taxon>
        <taxon>Klebsormidiales</taxon>
        <taxon>Klebsormidiaceae</taxon>
        <taxon>Klebsormidium</taxon>
    </lineage>
</organism>
<feature type="region of interest" description="Disordered" evidence="1">
    <location>
        <begin position="77"/>
        <end position="99"/>
    </location>
</feature>
<reference evidence="3 4" key="1">
    <citation type="journal article" date="2014" name="Nat. Commun.">
        <title>Klebsormidium flaccidum genome reveals primary factors for plant terrestrial adaptation.</title>
        <authorList>
            <person name="Hori K."/>
            <person name="Maruyama F."/>
            <person name="Fujisawa T."/>
            <person name="Togashi T."/>
            <person name="Yamamoto N."/>
            <person name="Seo M."/>
            <person name="Sato S."/>
            <person name="Yamada T."/>
            <person name="Mori H."/>
            <person name="Tajima N."/>
            <person name="Moriyama T."/>
            <person name="Ikeuchi M."/>
            <person name="Watanabe M."/>
            <person name="Wada H."/>
            <person name="Kobayashi K."/>
            <person name="Saito M."/>
            <person name="Masuda T."/>
            <person name="Sasaki-Sekimoto Y."/>
            <person name="Mashiguchi K."/>
            <person name="Awai K."/>
            <person name="Shimojima M."/>
            <person name="Masuda S."/>
            <person name="Iwai M."/>
            <person name="Nobusawa T."/>
            <person name="Narise T."/>
            <person name="Kondo S."/>
            <person name="Saito H."/>
            <person name="Sato R."/>
            <person name="Murakawa M."/>
            <person name="Ihara Y."/>
            <person name="Oshima-Yamada Y."/>
            <person name="Ohtaka K."/>
            <person name="Satoh M."/>
            <person name="Sonobe K."/>
            <person name="Ishii M."/>
            <person name="Ohtani R."/>
            <person name="Kanamori-Sato M."/>
            <person name="Honoki R."/>
            <person name="Miyazaki D."/>
            <person name="Mochizuki H."/>
            <person name="Umetsu J."/>
            <person name="Higashi K."/>
            <person name="Shibata D."/>
            <person name="Kamiya Y."/>
            <person name="Sato N."/>
            <person name="Nakamura Y."/>
            <person name="Tabata S."/>
            <person name="Ida S."/>
            <person name="Kurokawa K."/>
            <person name="Ohta H."/>
        </authorList>
    </citation>
    <scope>NUCLEOTIDE SEQUENCE [LARGE SCALE GENOMIC DNA]</scope>
    <source>
        <strain evidence="3 4">NIES-2285</strain>
    </source>
</reference>
<sequence length="183" mass="20220">MGRSGLMATASGALEMQSQQKQQCFCCFDRKTSIRPKKRTSLVCAAAKGPIGDVWKEVVDPASGKVYYWNTATNQTSWSPPDGGEASNKTDVSSSSPTSSVLSDAALLEKLITADVTRFGAECEPHRTRLFEDEDFGNYLNTLIQDTEDSGYREKLEKLRARLANPLLKNPQPFDDNTLEVNF</sequence>
<dbReference type="InterPro" id="IPR036020">
    <property type="entry name" value="WW_dom_sf"/>
</dbReference>
<dbReference type="SUPFAM" id="SSF51045">
    <property type="entry name" value="WW domain"/>
    <property type="match status" value="1"/>
</dbReference>
<dbReference type="Pfam" id="PF00397">
    <property type="entry name" value="WW"/>
    <property type="match status" value="1"/>
</dbReference>
<gene>
    <name evidence="3" type="ORF">KFL_002740080</name>
</gene>
<dbReference type="PROSITE" id="PS50020">
    <property type="entry name" value="WW_DOMAIN_2"/>
    <property type="match status" value="1"/>
</dbReference>
<dbReference type="Proteomes" id="UP000054558">
    <property type="component" value="Unassembled WGS sequence"/>
</dbReference>
<dbReference type="Gene3D" id="2.20.70.10">
    <property type="match status" value="1"/>
</dbReference>
<keyword evidence="4" id="KW-1185">Reference proteome</keyword>
<dbReference type="AlphaFoldDB" id="A0A1Y1I9R4"/>
<dbReference type="InterPro" id="IPR001202">
    <property type="entry name" value="WW_dom"/>
</dbReference>